<evidence type="ECO:0000256" key="2">
    <source>
        <dbReference type="ARBA" id="ARBA00022448"/>
    </source>
</evidence>
<dbReference type="GO" id="GO:0005524">
    <property type="term" value="F:ATP binding"/>
    <property type="evidence" value="ECO:0007669"/>
    <property type="project" value="UniProtKB-KW"/>
</dbReference>
<dbReference type="AlphaFoldDB" id="A0A235BS19"/>
<evidence type="ECO:0000313" key="7">
    <source>
        <dbReference type="Proteomes" id="UP000215559"/>
    </source>
</evidence>
<organism evidence="6 7">
    <name type="scientific">candidate division WOR-3 bacterium JGI_Cruoil_03_51_56</name>
    <dbReference type="NCBI Taxonomy" id="1973747"/>
    <lineage>
        <taxon>Bacteria</taxon>
        <taxon>Bacteria division WOR-3</taxon>
    </lineage>
</organism>
<dbReference type="SUPFAM" id="SSF52540">
    <property type="entry name" value="P-loop containing nucleoside triphosphate hydrolases"/>
    <property type="match status" value="1"/>
</dbReference>
<dbReference type="GO" id="GO:0016887">
    <property type="term" value="F:ATP hydrolysis activity"/>
    <property type="evidence" value="ECO:0007669"/>
    <property type="project" value="InterPro"/>
</dbReference>
<evidence type="ECO:0000256" key="4">
    <source>
        <dbReference type="ARBA" id="ARBA00022840"/>
    </source>
</evidence>
<dbReference type="PANTHER" id="PTHR43335:SF4">
    <property type="entry name" value="ABC TRANSPORTER, ATP-BINDING PROTEIN"/>
    <property type="match status" value="1"/>
</dbReference>
<keyword evidence="3" id="KW-0547">Nucleotide-binding</keyword>
<dbReference type="Pfam" id="PF00005">
    <property type="entry name" value="ABC_tran"/>
    <property type="match status" value="1"/>
</dbReference>
<dbReference type="InterPro" id="IPR003593">
    <property type="entry name" value="AAA+_ATPase"/>
</dbReference>
<name>A0A235BS19_UNCW3</name>
<reference evidence="6 7" key="1">
    <citation type="submission" date="2017-07" db="EMBL/GenBank/DDBJ databases">
        <title>Recovery of genomes from metagenomes via a dereplication, aggregation, and scoring strategy.</title>
        <authorList>
            <person name="Sieber C.M."/>
            <person name="Probst A.J."/>
            <person name="Sharrar A."/>
            <person name="Thomas B.C."/>
            <person name="Hess M."/>
            <person name="Tringe S.G."/>
            <person name="Banfield J.F."/>
        </authorList>
    </citation>
    <scope>NUCLEOTIDE SEQUENCE [LARGE SCALE GENOMIC DNA]</scope>
    <source>
        <strain evidence="6">JGI_Cruoil_03_51_56</strain>
    </source>
</reference>
<proteinExistence type="inferred from homology"/>
<dbReference type="SMART" id="SM00382">
    <property type="entry name" value="AAA"/>
    <property type="match status" value="1"/>
</dbReference>
<dbReference type="Gene3D" id="3.40.50.300">
    <property type="entry name" value="P-loop containing nucleotide triphosphate hydrolases"/>
    <property type="match status" value="1"/>
</dbReference>
<comment type="caution">
    <text evidence="6">The sequence shown here is derived from an EMBL/GenBank/DDBJ whole genome shotgun (WGS) entry which is preliminary data.</text>
</comment>
<keyword evidence="2" id="KW-0813">Transport</keyword>
<protein>
    <submittedName>
        <fullName evidence="6">Multidrug ABC transporter ATP-binding protein</fullName>
    </submittedName>
</protein>
<dbReference type="CDD" id="cd03230">
    <property type="entry name" value="ABC_DR_subfamily_A"/>
    <property type="match status" value="1"/>
</dbReference>
<sequence length="315" mass="35379">MSTLVEPVIRTVKLCKTYRSGFRMKRVQALSDLELDVGKGETFGFVGPNGAGKTTFIKILIGLTSPTSGEVRVLGKSPRDAQVKTKIGFLPESPYFYEYLTPSEFLHLSARLSGIPGQDVEVRVRYLLKLVRMEDAAHAQMRGFSRGMLQRIGIAQALVNDPELVILDEPMGGLDPVGRKELRDIIIGLRERGKTVFFSTHILSDVEMICDRVGIVIRGRLVNTGRLSEILTEEVESVEITVKGLTGKFRKVLEKVTQQSIRSGDSLFLTVRNEEEVERVMAIVREARAKISALVPRRKTLEDYFMARIREAERK</sequence>
<evidence type="ECO:0000313" key="6">
    <source>
        <dbReference type="EMBL" id="OYD15290.1"/>
    </source>
</evidence>
<dbReference type="EMBL" id="NOZP01000113">
    <property type="protein sequence ID" value="OYD15290.1"/>
    <property type="molecule type" value="Genomic_DNA"/>
</dbReference>
<feature type="domain" description="ABC transporter" evidence="5">
    <location>
        <begin position="9"/>
        <end position="243"/>
    </location>
</feature>
<accession>A0A235BS19</accession>
<gene>
    <name evidence="6" type="ORF">CH330_06065</name>
</gene>
<evidence type="ECO:0000259" key="5">
    <source>
        <dbReference type="PROSITE" id="PS50893"/>
    </source>
</evidence>
<evidence type="ECO:0000256" key="3">
    <source>
        <dbReference type="ARBA" id="ARBA00022741"/>
    </source>
</evidence>
<dbReference type="Proteomes" id="UP000215559">
    <property type="component" value="Unassembled WGS sequence"/>
</dbReference>
<dbReference type="InterPro" id="IPR003439">
    <property type="entry name" value="ABC_transporter-like_ATP-bd"/>
</dbReference>
<dbReference type="InterPro" id="IPR027417">
    <property type="entry name" value="P-loop_NTPase"/>
</dbReference>
<keyword evidence="4 6" id="KW-0067">ATP-binding</keyword>
<dbReference type="PANTHER" id="PTHR43335">
    <property type="entry name" value="ABC TRANSPORTER, ATP-BINDING PROTEIN"/>
    <property type="match status" value="1"/>
</dbReference>
<dbReference type="PROSITE" id="PS50893">
    <property type="entry name" value="ABC_TRANSPORTER_2"/>
    <property type="match status" value="1"/>
</dbReference>
<evidence type="ECO:0000256" key="1">
    <source>
        <dbReference type="ARBA" id="ARBA00005417"/>
    </source>
</evidence>
<comment type="similarity">
    <text evidence="1">Belongs to the ABC transporter superfamily.</text>
</comment>